<reference evidence="3" key="1">
    <citation type="submission" date="2021-01" db="EMBL/GenBank/DDBJ databases">
        <title>Whole genome shotgun sequence of Actinoplanes rishiriensis NBRC 108556.</title>
        <authorList>
            <person name="Komaki H."/>
            <person name="Tamura T."/>
        </authorList>
    </citation>
    <scope>NUCLEOTIDE SEQUENCE</scope>
    <source>
        <strain evidence="3">NBRC 108556</strain>
    </source>
</reference>
<dbReference type="InterPro" id="IPR047650">
    <property type="entry name" value="Transpos_IS110"/>
</dbReference>
<protein>
    <recommendedName>
        <fullName evidence="2">Transposase IS116/IS110/IS902 C-terminal domain-containing protein</fullName>
    </recommendedName>
</protein>
<dbReference type="InterPro" id="IPR003346">
    <property type="entry name" value="Transposase_20"/>
</dbReference>
<evidence type="ECO:0000313" key="3">
    <source>
        <dbReference type="EMBL" id="GIF02283.1"/>
    </source>
</evidence>
<dbReference type="Pfam" id="PF02371">
    <property type="entry name" value="Transposase_20"/>
    <property type="match status" value="1"/>
</dbReference>
<organism evidence="3 4">
    <name type="scientific">Paractinoplanes rishiriensis</name>
    <dbReference type="NCBI Taxonomy" id="1050105"/>
    <lineage>
        <taxon>Bacteria</taxon>
        <taxon>Bacillati</taxon>
        <taxon>Actinomycetota</taxon>
        <taxon>Actinomycetes</taxon>
        <taxon>Micromonosporales</taxon>
        <taxon>Micromonosporaceae</taxon>
        <taxon>Paractinoplanes</taxon>
    </lineage>
</organism>
<proteinExistence type="predicted"/>
<dbReference type="Proteomes" id="UP000636960">
    <property type="component" value="Unassembled WGS sequence"/>
</dbReference>
<gene>
    <name evidence="3" type="ORF">Ari01nite_97470</name>
</gene>
<comment type="caution">
    <text evidence="3">The sequence shown here is derived from an EMBL/GenBank/DDBJ whole genome shotgun (WGS) entry which is preliminary data.</text>
</comment>
<name>A0A919KBE9_9ACTN</name>
<dbReference type="EMBL" id="BOMV01000128">
    <property type="protein sequence ID" value="GIF02283.1"/>
    <property type="molecule type" value="Genomic_DNA"/>
</dbReference>
<dbReference type="PANTHER" id="PTHR33055">
    <property type="entry name" value="TRANSPOSASE FOR INSERTION SEQUENCE ELEMENT IS1111A"/>
    <property type="match status" value="1"/>
</dbReference>
<keyword evidence="4" id="KW-1185">Reference proteome</keyword>
<feature type="region of interest" description="Disordered" evidence="1">
    <location>
        <begin position="117"/>
        <end position="164"/>
    </location>
</feature>
<evidence type="ECO:0000259" key="2">
    <source>
        <dbReference type="Pfam" id="PF02371"/>
    </source>
</evidence>
<evidence type="ECO:0000313" key="4">
    <source>
        <dbReference type="Proteomes" id="UP000636960"/>
    </source>
</evidence>
<evidence type="ECO:0000256" key="1">
    <source>
        <dbReference type="SAM" id="MobiDB-lite"/>
    </source>
</evidence>
<dbReference type="GO" id="GO:0006313">
    <property type="term" value="P:DNA transposition"/>
    <property type="evidence" value="ECO:0007669"/>
    <property type="project" value="InterPro"/>
</dbReference>
<dbReference type="AlphaFoldDB" id="A0A919KBE9"/>
<feature type="domain" description="Transposase IS116/IS110/IS902 C-terminal" evidence="2">
    <location>
        <begin position="10"/>
        <end position="82"/>
    </location>
</feature>
<dbReference type="GO" id="GO:0004803">
    <property type="term" value="F:transposase activity"/>
    <property type="evidence" value="ECO:0007669"/>
    <property type="project" value="InterPro"/>
</dbReference>
<accession>A0A919KBE9</accession>
<sequence length="164" mass="17738">MRHITKVLVVGAARLLGDIGDITRFGSRAHFASFNGTAPIDASSGDQNRHRLSRAGNRRINRVLHIMAVVQLRHDTEGRAYFRRKLAAGKTPMEAMRALKRRLSDVVYKQMTADAKRLQTGPGGHAGATLQSSAADPIPIAGTSDKSLPGPAEPQPRTPLKINS</sequence>
<dbReference type="GO" id="GO:0003677">
    <property type="term" value="F:DNA binding"/>
    <property type="evidence" value="ECO:0007669"/>
    <property type="project" value="InterPro"/>
</dbReference>
<dbReference type="RefSeq" id="WP_239163685.1">
    <property type="nucleotide sequence ID" value="NZ_BOMV01000128.1"/>
</dbReference>
<dbReference type="PANTHER" id="PTHR33055:SF3">
    <property type="entry name" value="PUTATIVE TRANSPOSASE FOR IS117-RELATED"/>
    <property type="match status" value="1"/>
</dbReference>